<gene>
    <name evidence="2" type="ORF">BZA70DRAFT_272016</name>
</gene>
<dbReference type="Pfam" id="PF08316">
    <property type="entry name" value="Pal1"/>
    <property type="match status" value="1"/>
</dbReference>
<feature type="compositionally biased region" description="Polar residues" evidence="1">
    <location>
        <begin position="191"/>
        <end position="217"/>
    </location>
</feature>
<protein>
    <submittedName>
        <fullName evidence="2">Uncharacterized protein</fullName>
    </submittedName>
</protein>
<feature type="region of interest" description="Disordered" evidence="1">
    <location>
        <begin position="162"/>
        <end position="234"/>
    </location>
</feature>
<feature type="compositionally biased region" description="Basic residues" evidence="1">
    <location>
        <begin position="218"/>
        <end position="228"/>
    </location>
</feature>
<reference evidence="2 3" key="1">
    <citation type="submission" date="2024-03" db="EMBL/GenBank/DDBJ databases">
        <title>Genome-scale model development and genomic sequencing of the oleaginous clade Lipomyces.</title>
        <authorList>
            <consortium name="Lawrence Berkeley National Laboratory"/>
            <person name="Czajka J.J."/>
            <person name="Han Y."/>
            <person name="Kim J."/>
            <person name="Mondo S.J."/>
            <person name="Hofstad B.A."/>
            <person name="Robles A."/>
            <person name="Haridas S."/>
            <person name="Riley R."/>
            <person name="LaButti K."/>
            <person name="Pangilinan J."/>
            <person name="Andreopoulos W."/>
            <person name="Lipzen A."/>
            <person name="Yan J."/>
            <person name="Wang M."/>
            <person name="Ng V."/>
            <person name="Grigoriev I.V."/>
            <person name="Spatafora J.W."/>
            <person name="Magnuson J.K."/>
            <person name="Baker S.E."/>
            <person name="Pomraning K.R."/>
        </authorList>
    </citation>
    <scope>NUCLEOTIDE SEQUENCE [LARGE SCALE GENOMIC DNA]</scope>
    <source>
        <strain evidence="2 3">Phaff 52-87</strain>
    </source>
</reference>
<evidence type="ECO:0000313" key="2">
    <source>
        <dbReference type="EMBL" id="KAK7207701.1"/>
    </source>
</evidence>
<sequence length="234" mass="25692">MATASLKSYSASSSAPPTYENAFYDTPVYADSSSVSGREKDRRGRKNRRRLSALDYIDSLDDSVCGAFHHEGPFDATMSYRNSGVKYPPVKAVHLTNVAALNAVPRASINDSLRRHTPIDNVAALPPGSSREGLRYEEEVISEVDNYRLQLAGSQWPGAEFATAATRPSQPKDNRRWSVESSASKMSSDSAQYLSPATSVESSNSWEQRDVSPSSGSKPRRRLSRAIHHLSPNK</sequence>
<keyword evidence="3" id="KW-1185">Reference proteome</keyword>
<dbReference type="PANTHER" id="PTHR28307:SF1">
    <property type="entry name" value="PAL1 CELL MORPHOLOGY PROTEIN"/>
    <property type="match status" value="1"/>
</dbReference>
<comment type="caution">
    <text evidence="2">The sequence shown here is derived from an EMBL/GenBank/DDBJ whole genome shotgun (WGS) entry which is preliminary data.</text>
</comment>
<feature type="compositionally biased region" description="Low complexity" evidence="1">
    <location>
        <begin position="1"/>
        <end position="15"/>
    </location>
</feature>
<organism evidence="2 3">
    <name type="scientific">Myxozyma melibiosi</name>
    <dbReference type="NCBI Taxonomy" id="54550"/>
    <lineage>
        <taxon>Eukaryota</taxon>
        <taxon>Fungi</taxon>
        <taxon>Dikarya</taxon>
        <taxon>Ascomycota</taxon>
        <taxon>Saccharomycotina</taxon>
        <taxon>Lipomycetes</taxon>
        <taxon>Lipomycetales</taxon>
        <taxon>Lipomycetaceae</taxon>
        <taxon>Myxozyma</taxon>
    </lineage>
</organism>
<feature type="region of interest" description="Disordered" evidence="1">
    <location>
        <begin position="1"/>
        <end position="23"/>
    </location>
</feature>
<proteinExistence type="predicted"/>
<accession>A0ABR1FCY4</accession>
<dbReference type="RefSeq" id="XP_064770734.1">
    <property type="nucleotide sequence ID" value="XM_064911570.1"/>
</dbReference>
<feature type="compositionally biased region" description="Low complexity" evidence="1">
    <location>
        <begin position="179"/>
        <end position="190"/>
    </location>
</feature>
<dbReference type="PANTHER" id="PTHR28307">
    <property type="entry name" value="PROTEIN PAL1"/>
    <property type="match status" value="1"/>
</dbReference>
<dbReference type="EMBL" id="JBBJBU010000001">
    <property type="protein sequence ID" value="KAK7207701.1"/>
    <property type="molecule type" value="Genomic_DNA"/>
</dbReference>
<evidence type="ECO:0000256" key="1">
    <source>
        <dbReference type="SAM" id="MobiDB-lite"/>
    </source>
</evidence>
<dbReference type="GeneID" id="90037082"/>
<name>A0ABR1FCY4_9ASCO</name>
<dbReference type="Proteomes" id="UP001498771">
    <property type="component" value="Unassembled WGS sequence"/>
</dbReference>
<evidence type="ECO:0000313" key="3">
    <source>
        <dbReference type="Proteomes" id="UP001498771"/>
    </source>
</evidence>
<dbReference type="InterPro" id="IPR013226">
    <property type="entry name" value="Pal1"/>
</dbReference>